<reference evidence="1" key="1">
    <citation type="journal article" date="2023" name="Mol. Ecol. Resour.">
        <title>Chromosome-level genome assembly of a triploid poplar Populus alba 'Berolinensis'.</title>
        <authorList>
            <person name="Chen S."/>
            <person name="Yu Y."/>
            <person name="Wang X."/>
            <person name="Wang S."/>
            <person name="Zhang T."/>
            <person name="Zhou Y."/>
            <person name="He R."/>
            <person name="Meng N."/>
            <person name="Wang Y."/>
            <person name="Liu W."/>
            <person name="Liu Z."/>
            <person name="Liu J."/>
            <person name="Guo Q."/>
            <person name="Huang H."/>
            <person name="Sederoff R.R."/>
            <person name="Wang G."/>
            <person name="Qu G."/>
            <person name="Chen S."/>
        </authorList>
    </citation>
    <scope>NUCLEOTIDE SEQUENCE</scope>
    <source>
        <strain evidence="1">SC-2020</strain>
    </source>
</reference>
<name>A0AAD6MHZ6_9ROSI</name>
<proteinExistence type="predicted"/>
<dbReference type="Proteomes" id="UP001164929">
    <property type="component" value="Chromosome 9"/>
</dbReference>
<keyword evidence="2" id="KW-1185">Reference proteome</keyword>
<evidence type="ECO:0000313" key="2">
    <source>
        <dbReference type="Proteomes" id="UP001164929"/>
    </source>
</evidence>
<dbReference type="AlphaFoldDB" id="A0AAD6MHZ6"/>
<organism evidence="1 2">
    <name type="scientific">Populus alba x Populus x berolinensis</name>
    <dbReference type="NCBI Taxonomy" id="444605"/>
    <lineage>
        <taxon>Eukaryota</taxon>
        <taxon>Viridiplantae</taxon>
        <taxon>Streptophyta</taxon>
        <taxon>Embryophyta</taxon>
        <taxon>Tracheophyta</taxon>
        <taxon>Spermatophyta</taxon>
        <taxon>Magnoliopsida</taxon>
        <taxon>eudicotyledons</taxon>
        <taxon>Gunneridae</taxon>
        <taxon>Pentapetalae</taxon>
        <taxon>rosids</taxon>
        <taxon>fabids</taxon>
        <taxon>Malpighiales</taxon>
        <taxon>Salicaceae</taxon>
        <taxon>Saliceae</taxon>
        <taxon>Populus</taxon>
    </lineage>
</organism>
<gene>
    <name evidence="1" type="ORF">NC653_022812</name>
</gene>
<dbReference type="EMBL" id="JAQIZT010000009">
    <property type="protein sequence ID" value="KAJ6984632.1"/>
    <property type="molecule type" value="Genomic_DNA"/>
</dbReference>
<accession>A0AAD6MHZ6</accession>
<sequence length="73" mass="7988">MVRLSIALIALLAHPFEPWRAGFFGCCVLSFLCTGCDGIRRRLEVAGQALAWLGVGLFYSGRVCCLRENDPGL</sequence>
<comment type="caution">
    <text evidence="1">The sequence shown here is derived from an EMBL/GenBank/DDBJ whole genome shotgun (WGS) entry which is preliminary data.</text>
</comment>
<protein>
    <submittedName>
        <fullName evidence="1">Uncharacterized protein</fullName>
    </submittedName>
</protein>
<evidence type="ECO:0000313" key="1">
    <source>
        <dbReference type="EMBL" id="KAJ6984632.1"/>
    </source>
</evidence>